<evidence type="ECO:0000313" key="2">
    <source>
        <dbReference type="EMBL" id="KAB1277030.1"/>
    </source>
</evidence>
<dbReference type="AlphaFoldDB" id="A0A5N4E174"/>
<organism evidence="2 3">
    <name type="scientific">Camelus dromedarius</name>
    <name type="common">Dromedary</name>
    <name type="synonym">Arabian camel</name>
    <dbReference type="NCBI Taxonomy" id="9838"/>
    <lineage>
        <taxon>Eukaryota</taxon>
        <taxon>Metazoa</taxon>
        <taxon>Chordata</taxon>
        <taxon>Craniata</taxon>
        <taxon>Vertebrata</taxon>
        <taxon>Euteleostomi</taxon>
        <taxon>Mammalia</taxon>
        <taxon>Eutheria</taxon>
        <taxon>Laurasiatheria</taxon>
        <taxon>Artiodactyla</taxon>
        <taxon>Tylopoda</taxon>
        <taxon>Camelidae</taxon>
        <taxon>Camelus</taxon>
    </lineage>
</organism>
<reference evidence="2 3" key="1">
    <citation type="journal article" date="2019" name="Mol. Ecol. Resour.">
        <title>Improving Illumina assemblies with Hi-C and long reads: an example with the North African dromedary.</title>
        <authorList>
            <person name="Elbers J.P."/>
            <person name="Rogers M.F."/>
            <person name="Perelman P.L."/>
            <person name="Proskuryakova A.A."/>
            <person name="Serdyukova N.A."/>
            <person name="Johnson W.E."/>
            <person name="Horin P."/>
            <person name="Corander J."/>
            <person name="Murphy D."/>
            <person name="Burger P.A."/>
        </authorList>
    </citation>
    <scope>NUCLEOTIDE SEQUENCE [LARGE SCALE GENOMIC DNA]</scope>
    <source>
        <strain evidence="2">Drom800</strain>
        <tissue evidence="2">Blood</tissue>
    </source>
</reference>
<name>A0A5N4E174_CAMDR</name>
<accession>A0A5N4E174</accession>
<dbReference type="EMBL" id="JWIN03000006">
    <property type="protein sequence ID" value="KAB1277030.1"/>
    <property type="molecule type" value="Genomic_DNA"/>
</dbReference>
<keyword evidence="3" id="KW-1185">Reference proteome</keyword>
<evidence type="ECO:0000256" key="1">
    <source>
        <dbReference type="SAM" id="MobiDB-lite"/>
    </source>
</evidence>
<sequence length="60" mass="6539">MEDSQFPPIKVLNTSHCTSRTPSPETQPPTSVQQVHRAPQAPAACTQTCNRGSSQTLMCR</sequence>
<comment type="caution">
    <text evidence="2">The sequence shown here is derived from an EMBL/GenBank/DDBJ whole genome shotgun (WGS) entry which is preliminary data.</text>
</comment>
<feature type="compositionally biased region" description="Polar residues" evidence="1">
    <location>
        <begin position="45"/>
        <end position="60"/>
    </location>
</feature>
<gene>
    <name evidence="2" type="ORF">Cadr_000005696</name>
</gene>
<feature type="region of interest" description="Disordered" evidence="1">
    <location>
        <begin position="1"/>
        <end position="60"/>
    </location>
</feature>
<evidence type="ECO:0000313" key="3">
    <source>
        <dbReference type="Proteomes" id="UP000299084"/>
    </source>
</evidence>
<dbReference type="Proteomes" id="UP000299084">
    <property type="component" value="Unassembled WGS sequence"/>
</dbReference>
<proteinExistence type="predicted"/>
<feature type="compositionally biased region" description="Polar residues" evidence="1">
    <location>
        <begin position="12"/>
        <end position="34"/>
    </location>
</feature>
<protein>
    <submittedName>
        <fullName evidence="2">Uncharacterized protein</fullName>
    </submittedName>
</protein>